<dbReference type="RefSeq" id="WP_377028644.1">
    <property type="nucleotide sequence ID" value="NZ_JBHOMY010000003.1"/>
</dbReference>
<dbReference type="Pfam" id="PF13362">
    <property type="entry name" value="Toprim_3"/>
    <property type="match status" value="1"/>
</dbReference>
<evidence type="ECO:0000259" key="1">
    <source>
        <dbReference type="Pfam" id="PF13362"/>
    </source>
</evidence>
<gene>
    <name evidence="3" type="ORF">ACETIH_01235</name>
</gene>
<name>A0ABV6Y2A2_9HYPH</name>
<dbReference type="InterPro" id="IPR055570">
    <property type="entry name" value="DUF7146"/>
</dbReference>
<dbReference type="Pfam" id="PF23639">
    <property type="entry name" value="DUF7146"/>
    <property type="match status" value="1"/>
</dbReference>
<sequence length="302" mass="32161">MSGLDLRSAARILGGDVVGPQILFAPPGHSQQDRSASLRFDPKAPSGFVVHSFAGDDPLPIRDYVKERLGLASSRKAWLALSPTAPVSSLDGAERTAKALAIWDEARDSRRTPVEAYLNRRGLVLPDEAAGEAIRFHPACPFAGERTGAMVCLVRDVVTNEPKAIHRTALTQDGHKAKINGKDRLALGPIAGGAVKLTPDENVTLCLGMGEGIESALSLRNLPEFGCSPVWSLIAAGGVKTTPVLSGIESLWLAVDHDETGIRAARSMARRWQSSGAEVFLITPSAPRADLNDLFFTGAHYA</sequence>
<feature type="domain" description="DUF7146" evidence="2">
    <location>
        <begin position="94"/>
        <end position="197"/>
    </location>
</feature>
<dbReference type="EMBL" id="JBHOMY010000003">
    <property type="protein sequence ID" value="MFC1455389.1"/>
    <property type="molecule type" value="Genomic_DNA"/>
</dbReference>
<comment type="caution">
    <text evidence="3">The sequence shown here is derived from an EMBL/GenBank/DDBJ whole genome shotgun (WGS) entry which is preliminary data.</text>
</comment>
<dbReference type="Proteomes" id="UP001593940">
    <property type="component" value="Unassembled WGS sequence"/>
</dbReference>
<accession>A0ABV6Y2A2</accession>
<protein>
    <submittedName>
        <fullName evidence="3">Toprim domain-containing protein</fullName>
    </submittedName>
</protein>
<organism evidence="3 4">
    <name type="scientific">Microvirga arabica</name>
    <dbReference type="NCBI Taxonomy" id="1128671"/>
    <lineage>
        <taxon>Bacteria</taxon>
        <taxon>Pseudomonadati</taxon>
        <taxon>Pseudomonadota</taxon>
        <taxon>Alphaproteobacteria</taxon>
        <taxon>Hyphomicrobiales</taxon>
        <taxon>Methylobacteriaceae</taxon>
        <taxon>Microvirga</taxon>
    </lineage>
</organism>
<keyword evidence="4" id="KW-1185">Reference proteome</keyword>
<proteinExistence type="predicted"/>
<evidence type="ECO:0000313" key="3">
    <source>
        <dbReference type="EMBL" id="MFC1455389.1"/>
    </source>
</evidence>
<reference evidence="3 4" key="1">
    <citation type="submission" date="2024-09" db="EMBL/GenBank/DDBJ databases">
        <title>Nodulacao em especies de Leguminosae Basais da Amazonia e Caracterizacao dos Rizobios e Bacterias Associadas aos Nodulos.</title>
        <authorList>
            <person name="Jambeiro I.C.A."/>
            <person name="Lopes I.S."/>
            <person name="Aguiar E.R.G.R."/>
            <person name="Santos A.F.J."/>
            <person name="Dos Santos J.M.F."/>
            <person name="Gross E."/>
        </authorList>
    </citation>
    <scope>NUCLEOTIDE SEQUENCE [LARGE SCALE GENOMIC DNA]</scope>
    <source>
        <strain evidence="3 4">BRUESC1165</strain>
    </source>
</reference>
<evidence type="ECO:0000259" key="2">
    <source>
        <dbReference type="Pfam" id="PF23639"/>
    </source>
</evidence>
<dbReference type="InterPro" id="IPR006171">
    <property type="entry name" value="TOPRIM_dom"/>
</dbReference>
<evidence type="ECO:0000313" key="4">
    <source>
        <dbReference type="Proteomes" id="UP001593940"/>
    </source>
</evidence>
<feature type="domain" description="Toprim" evidence="1">
    <location>
        <begin position="207"/>
        <end position="295"/>
    </location>
</feature>